<dbReference type="EMBL" id="CABIKM010000025">
    <property type="protein sequence ID" value="VUZ85298.1"/>
    <property type="molecule type" value="Genomic_DNA"/>
</dbReference>
<dbReference type="Pfam" id="PF13490">
    <property type="entry name" value="zf-HC2"/>
    <property type="match status" value="1"/>
</dbReference>
<dbReference type="Gene3D" id="1.10.10.1320">
    <property type="entry name" value="Anti-sigma factor, zinc-finger domain"/>
    <property type="match status" value="1"/>
</dbReference>
<evidence type="ECO:0000313" key="2">
    <source>
        <dbReference type="EMBL" id="VUZ85298.1"/>
    </source>
</evidence>
<keyword evidence="3" id="KW-1185">Reference proteome</keyword>
<name>A0A564ZL64_9BACT</name>
<accession>A0A564ZL64</accession>
<dbReference type="Proteomes" id="UP000334340">
    <property type="component" value="Unassembled WGS sequence"/>
</dbReference>
<feature type="domain" description="Putative zinc-finger" evidence="1">
    <location>
        <begin position="19"/>
        <end position="52"/>
    </location>
</feature>
<evidence type="ECO:0000313" key="3">
    <source>
        <dbReference type="Proteomes" id="UP000334340"/>
    </source>
</evidence>
<dbReference type="InterPro" id="IPR041916">
    <property type="entry name" value="Anti_sigma_zinc_sf"/>
</dbReference>
<evidence type="ECO:0000259" key="1">
    <source>
        <dbReference type="Pfam" id="PF13490"/>
    </source>
</evidence>
<dbReference type="InterPro" id="IPR027383">
    <property type="entry name" value="Znf_put"/>
</dbReference>
<organism evidence="2 3">
    <name type="scientific">Candidatus Methylomirabilis lanthanidiphila</name>
    <dbReference type="NCBI Taxonomy" id="2211376"/>
    <lineage>
        <taxon>Bacteria</taxon>
        <taxon>Candidatus Methylomirabilota</taxon>
        <taxon>Candidatus Methylomirabilia</taxon>
        <taxon>Candidatus Methylomirabilales</taxon>
        <taxon>Candidatus Methylomirabilaceae</taxon>
        <taxon>Candidatus Methylomirabilis</taxon>
    </lineage>
</organism>
<sequence>MTTQRAASRQRPRSVGLTCQRVTNLILNFVRGELHPRTAVALKAHLRECPDCIAFLATYAKTIQATNSLRYETIPPAMRNRVRHFLRTKIAEAAHAASDPA</sequence>
<gene>
    <name evidence="2" type="ORF">MELA_01681</name>
</gene>
<proteinExistence type="predicted"/>
<reference evidence="2 3" key="1">
    <citation type="submission" date="2019-07" db="EMBL/GenBank/DDBJ databases">
        <authorList>
            <person name="Cremers G."/>
        </authorList>
    </citation>
    <scope>NUCLEOTIDE SEQUENCE [LARGE SCALE GENOMIC DNA]</scope>
</reference>
<protein>
    <recommendedName>
        <fullName evidence="1">Putative zinc-finger domain-containing protein</fullName>
    </recommendedName>
</protein>
<dbReference type="AlphaFoldDB" id="A0A564ZL64"/>